<dbReference type="Pfam" id="PF20173">
    <property type="entry name" value="ZnF_RZ-type"/>
    <property type="match status" value="1"/>
</dbReference>
<reference evidence="8 9" key="1">
    <citation type="submission" date="2018-06" db="EMBL/GenBank/DDBJ databases">
        <title>Complete Genomes of Monosporascus.</title>
        <authorList>
            <person name="Robinson A.J."/>
            <person name="Natvig D.O."/>
        </authorList>
    </citation>
    <scope>NUCLEOTIDE SEQUENCE [LARGE SCALE GENOMIC DNA]</scope>
    <source>
        <strain evidence="8 9">CBS 110550</strain>
    </source>
</reference>
<organism evidence="8 9">
    <name type="scientific">Monosporascus ibericus</name>
    <dbReference type="NCBI Taxonomy" id="155417"/>
    <lineage>
        <taxon>Eukaryota</taxon>
        <taxon>Fungi</taxon>
        <taxon>Dikarya</taxon>
        <taxon>Ascomycota</taxon>
        <taxon>Pezizomycotina</taxon>
        <taxon>Sordariomycetes</taxon>
        <taxon>Xylariomycetidae</taxon>
        <taxon>Xylariales</taxon>
        <taxon>Xylariales incertae sedis</taxon>
        <taxon>Monosporascus</taxon>
    </lineage>
</organism>
<protein>
    <recommendedName>
        <fullName evidence="7">RZ-type domain-containing protein</fullName>
    </recommendedName>
</protein>
<keyword evidence="4" id="KW-0863">Zinc-finger</keyword>
<name>A0A4Q4TWM6_9PEZI</name>
<gene>
    <name evidence="8" type="ORF">DL764_000922</name>
</gene>
<dbReference type="PROSITE" id="PS51981">
    <property type="entry name" value="ZF_RZ"/>
    <property type="match status" value="1"/>
</dbReference>
<accession>A0A4Q4TWM6</accession>
<sequence>MDGIMDMKAHCHMSDDENPIAIAKASKPFSMKEVKVCPTCRGSLRTISRYGPIVRRAMMDEATKKFIAWSKSECFNSQRAWLIYKMVLNTERPKQLHMICDWVDTDRYSRALSLLHKISAFIGQVRKKEQLFQRIANFVGYAARQREIQGDFAFDSSELQVKGYLQASALRLKCETIIFSDFLEVSKKPATAWPKIFSKYFKDCEDLIELAISSKYPRQEVEGHICNTQFLAFARAFAVEEAESTDHIASARGLVERYPSTKLLEPEINAVEVLLRDGGFYQKVSANEMRAIYEAMRKEFVGAGHWYTCRNGHPFTVGECGVPMEQASCPECGEAVGGGSHILAEGVQRADEIEDLARNLGRMDV</sequence>
<dbReference type="Proteomes" id="UP000293360">
    <property type="component" value="Unassembled WGS sequence"/>
</dbReference>
<feature type="domain" description="RZ-type" evidence="7">
    <location>
        <begin position="284"/>
        <end position="359"/>
    </location>
</feature>
<keyword evidence="9" id="KW-1185">Reference proteome</keyword>
<dbReference type="GO" id="GO:0008270">
    <property type="term" value="F:zinc ion binding"/>
    <property type="evidence" value="ECO:0007669"/>
    <property type="project" value="UniProtKB-KW"/>
</dbReference>
<dbReference type="OrthoDB" id="2423195at2759"/>
<evidence type="ECO:0000256" key="1">
    <source>
        <dbReference type="ARBA" id="ARBA00004496"/>
    </source>
</evidence>
<evidence type="ECO:0000256" key="6">
    <source>
        <dbReference type="ARBA" id="ARBA00022859"/>
    </source>
</evidence>
<comment type="subcellular location">
    <subcellularLocation>
        <location evidence="1">Cytoplasm</location>
    </subcellularLocation>
</comment>
<comment type="caution">
    <text evidence="8">The sequence shown here is derived from an EMBL/GenBank/DDBJ whole genome shotgun (WGS) entry which is preliminary data.</text>
</comment>
<dbReference type="GO" id="GO:0005737">
    <property type="term" value="C:cytoplasm"/>
    <property type="evidence" value="ECO:0007669"/>
    <property type="project" value="UniProtKB-SubCell"/>
</dbReference>
<keyword evidence="6" id="KW-0391">Immunity</keyword>
<dbReference type="GO" id="GO:0002376">
    <property type="term" value="P:immune system process"/>
    <property type="evidence" value="ECO:0007669"/>
    <property type="project" value="UniProtKB-KW"/>
</dbReference>
<proteinExistence type="predicted"/>
<dbReference type="EMBL" id="QJNU01000025">
    <property type="protein sequence ID" value="RYP09993.1"/>
    <property type="molecule type" value="Genomic_DNA"/>
</dbReference>
<keyword evidence="2" id="KW-0963">Cytoplasm</keyword>
<dbReference type="InterPro" id="IPR046439">
    <property type="entry name" value="ZF_RZ_dom"/>
</dbReference>
<keyword evidence="5" id="KW-0862">Zinc</keyword>
<evidence type="ECO:0000256" key="3">
    <source>
        <dbReference type="ARBA" id="ARBA00022723"/>
    </source>
</evidence>
<evidence type="ECO:0000259" key="7">
    <source>
        <dbReference type="PROSITE" id="PS51981"/>
    </source>
</evidence>
<dbReference type="AlphaFoldDB" id="A0A4Q4TWM6"/>
<evidence type="ECO:0000256" key="5">
    <source>
        <dbReference type="ARBA" id="ARBA00022833"/>
    </source>
</evidence>
<evidence type="ECO:0000256" key="2">
    <source>
        <dbReference type="ARBA" id="ARBA00022490"/>
    </source>
</evidence>
<evidence type="ECO:0000313" key="9">
    <source>
        <dbReference type="Proteomes" id="UP000293360"/>
    </source>
</evidence>
<evidence type="ECO:0000313" key="8">
    <source>
        <dbReference type="EMBL" id="RYP09993.1"/>
    </source>
</evidence>
<keyword evidence="3" id="KW-0479">Metal-binding</keyword>
<evidence type="ECO:0000256" key="4">
    <source>
        <dbReference type="ARBA" id="ARBA00022771"/>
    </source>
</evidence>